<evidence type="ECO:0008006" key="4">
    <source>
        <dbReference type="Google" id="ProtNLM"/>
    </source>
</evidence>
<dbReference type="AlphaFoldDB" id="A0A4Y9T9G6"/>
<feature type="transmembrane region" description="Helical" evidence="1">
    <location>
        <begin position="114"/>
        <end position="133"/>
    </location>
</feature>
<dbReference type="Proteomes" id="UP000297258">
    <property type="component" value="Unassembled WGS sequence"/>
</dbReference>
<dbReference type="EMBL" id="SPUM01000020">
    <property type="protein sequence ID" value="TFW34849.1"/>
    <property type="molecule type" value="Genomic_DNA"/>
</dbReference>
<evidence type="ECO:0000256" key="1">
    <source>
        <dbReference type="SAM" id="Phobius"/>
    </source>
</evidence>
<evidence type="ECO:0000313" key="3">
    <source>
        <dbReference type="Proteomes" id="UP000297258"/>
    </source>
</evidence>
<protein>
    <recommendedName>
        <fullName evidence="4">DUF1640 domain-containing protein</fullName>
    </recommendedName>
</protein>
<gene>
    <name evidence="2" type="ORF">E4O92_03175</name>
</gene>
<accession>A0A4Y9T9G6</accession>
<sequence>MAYPEPQSTSAGLDNGRHAADHRLMEDRLTKIETDLATVKADVSNIRANCATKEDLAVVKADIANLHANGATKEDLAVVKADIANIRANGATKEDLAKTEARLYEAMNLQTWRFIAWMTGTMAMMMSAVYFVARNVH</sequence>
<dbReference type="RefSeq" id="WP_135188303.1">
    <property type="nucleotide sequence ID" value="NZ_SPUM01000020.1"/>
</dbReference>
<keyword evidence="1" id="KW-1133">Transmembrane helix</keyword>
<keyword evidence="1" id="KW-0472">Membrane</keyword>
<keyword evidence="1" id="KW-0812">Transmembrane</keyword>
<comment type="caution">
    <text evidence="2">The sequence shown here is derived from an EMBL/GenBank/DDBJ whole genome shotgun (WGS) entry which is preliminary data.</text>
</comment>
<reference evidence="2 3" key="1">
    <citation type="submission" date="2019-03" db="EMBL/GenBank/DDBJ databases">
        <title>Draft genome of Massilia hortus sp. nov., a novel bacterial species of the Oxalobacteraceae family.</title>
        <authorList>
            <person name="Peta V."/>
            <person name="Raths R."/>
            <person name="Bucking H."/>
        </authorList>
    </citation>
    <scope>NUCLEOTIDE SEQUENCE [LARGE SCALE GENOMIC DNA]</scope>
    <source>
        <strain evidence="2 3">ONC3</strain>
    </source>
</reference>
<name>A0A4Y9T9G6_9BURK</name>
<evidence type="ECO:0000313" key="2">
    <source>
        <dbReference type="EMBL" id="TFW34849.1"/>
    </source>
</evidence>
<keyword evidence="3" id="KW-1185">Reference proteome</keyword>
<organism evidence="2 3">
    <name type="scientific">Massilia horti</name>
    <dbReference type="NCBI Taxonomy" id="2562153"/>
    <lineage>
        <taxon>Bacteria</taxon>
        <taxon>Pseudomonadati</taxon>
        <taxon>Pseudomonadota</taxon>
        <taxon>Betaproteobacteria</taxon>
        <taxon>Burkholderiales</taxon>
        <taxon>Oxalobacteraceae</taxon>
        <taxon>Telluria group</taxon>
        <taxon>Massilia</taxon>
    </lineage>
</organism>
<proteinExistence type="predicted"/>